<dbReference type="AlphaFoldDB" id="A0A146KF21"/>
<dbReference type="Gene3D" id="3.30.40.10">
    <property type="entry name" value="Zinc/RING finger domain, C3HC4 (zinc finger)"/>
    <property type="match status" value="1"/>
</dbReference>
<accession>A0A146KF21</accession>
<dbReference type="InterPro" id="IPR013083">
    <property type="entry name" value="Znf_RING/FYVE/PHD"/>
</dbReference>
<protein>
    <submittedName>
        <fullName evidence="1">MIZ/SP-RING zinc finger domain-containing protein</fullName>
    </submittedName>
</protein>
<gene>
    <name evidence="1" type="ORF">TPC1_11637</name>
</gene>
<reference evidence="1" key="1">
    <citation type="submission" date="2015-07" db="EMBL/GenBank/DDBJ databases">
        <title>Adaptation to a free-living lifestyle via gene acquisitions in the diplomonad Trepomonas sp. PC1.</title>
        <authorList>
            <person name="Xu F."/>
            <person name="Jerlstrom-Hultqvist J."/>
            <person name="Kolisko M."/>
            <person name="Simpson A.G.B."/>
            <person name="Roger A.J."/>
            <person name="Svard S.G."/>
            <person name="Andersson J.O."/>
        </authorList>
    </citation>
    <scope>NUCLEOTIDE SEQUENCE</scope>
    <source>
        <strain evidence="1">PC1</strain>
    </source>
</reference>
<evidence type="ECO:0000313" key="1">
    <source>
        <dbReference type="EMBL" id="JAP95390.1"/>
    </source>
</evidence>
<name>A0A146KF21_9EUKA</name>
<organism evidence="1">
    <name type="scientific">Trepomonas sp. PC1</name>
    <dbReference type="NCBI Taxonomy" id="1076344"/>
    <lineage>
        <taxon>Eukaryota</taxon>
        <taxon>Metamonada</taxon>
        <taxon>Diplomonadida</taxon>
        <taxon>Hexamitidae</taxon>
        <taxon>Hexamitinae</taxon>
        <taxon>Trepomonas</taxon>
    </lineage>
</organism>
<feature type="non-terminal residue" evidence="1">
    <location>
        <position position="76"/>
    </location>
</feature>
<feature type="non-terminal residue" evidence="1">
    <location>
        <position position="1"/>
    </location>
</feature>
<proteinExistence type="predicted"/>
<sequence>DMYDVQTGFKIQIPARGAHCQHFQVVEAEVLIKLGVCPLCGKIIEQGQIFIDKFVLELIGYLEKQKTHAKTVQIDL</sequence>
<dbReference type="EMBL" id="GDID01001216">
    <property type="protein sequence ID" value="JAP95390.1"/>
    <property type="molecule type" value="Transcribed_RNA"/>
</dbReference>